<dbReference type="AlphaFoldDB" id="A0A5J9SHW4"/>
<organism evidence="2 3">
    <name type="scientific">Eragrostis curvula</name>
    <name type="common">weeping love grass</name>
    <dbReference type="NCBI Taxonomy" id="38414"/>
    <lineage>
        <taxon>Eukaryota</taxon>
        <taxon>Viridiplantae</taxon>
        <taxon>Streptophyta</taxon>
        <taxon>Embryophyta</taxon>
        <taxon>Tracheophyta</taxon>
        <taxon>Spermatophyta</taxon>
        <taxon>Magnoliopsida</taxon>
        <taxon>Liliopsida</taxon>
        <taxon>Poales</taxon>
        <taxon>Poaceae</taxon>
        <taxon>PACMAD clade</taxon>
        <taxon>Chloridoideae</taxon>
        <taxon>Eragrostideae</taxon>
        <taxon>Eragrostidinae</taxon>
        <taxon>Eragrostis</taxon>
    </lineage>
</organism>
<name>A0A5J9SHW4_9POAL</name>
<protein>
    <submittedName>
        <fullName evidence="2">Uncharacterized protein</fullName>
    </submittedName>
</protein>
<evidence type="ECO:0000256" key="1">
    <source>
        <dbReference type="SAM" id="MobiDB-lite"/>
    </source>
</evidence>
<reference evidence="2 3" key="1">
    <citation type="journal article" date="2019" name="Sci. Rep.">
        <title>A high-quality genome of Eragrostis curvula grass provides insights into Poaceae evolution and supports new strategies to enhance forage quality.</title>
        <authorList>
            <person name="Carballo J."/>
            <person name="Santos B.A.C.M."/>
            <person name="Zappacosta D."/>
            <person name="Garbus I."/>
            <person name="Selva J.P."/>
            <person name="Gallo C.A."/>
            <person name="Diaz A."/>
            <person name="Albertini E."/>
            <person name="Caccamo M."/>
            <person name="Echenique V."/>
        </authorList>
    </citation>
    <scope>NUCLEOTIDE SEQUENCE [LARGE SCALE GENOMIC DNA]</scope>
    <source>
        <strain evidence="3">cv. Victoria</strain>
        <tissue evidence="2">Leaf</tissue>
    </source>
</reference>
<dbReference type="Proteomes" id="UP000324897">
    <property type="component" value="Unassembled WGS sequence"/>
</dbReference>
<accession>A0A5J9SHW4</accession>
<feature type="region of interest" description="Disordered" evidence="1">
    <location>
        <begin position="1"/>
        <end position="24"/>
    </location>
</feature>
<sequence length="91" mass="9730">MRLEQDEAPRISTRFPHAASPGSAVAPVPAISILRQGRGSALGSGSLVPKRRRSEQIPAFPVGLLFPLVARASPWCIILPSELGTLLECLF</sequence>
<evidence type="ECO:0000313" key="2">
    <source>
        <dbReference type="EMBL" id="TVT98880.1"/>
    </source>
</evidence>
<gene>
    <name evidence="2" type="ORF">EJB05_55768</name>
</gene>
<dbReference type="EMBL" id="RWGY01000789">
    <property type="protein sequence ID" value="TVT98880.1"/>
    <property type="molecule type" value="Genomic_DNA"/>
</dbReference>
<dbReference type="Gramene" id="TVT98880">
    <property type="protein sequence ID" value="TVT98880"/>
    <property type="gene ID" value="EJB05_55768"/>
</dbReference>
<comment type="caution">
    <text evidence="2">The sequence shown here is derived from an EMBL/GenBank/DDBJ whole genome shotgun (WGS) entry which is preliminary data.</text>
</comment>
<proteinExistence type="predicted"/>
<feature type="non-terminal residue" evidence="2">
    <location>
        <position position="1"/>
    </location>
</feature>
<evidence type="ECO:0000313" key="3">
    <source>
        <dbReference type="Proteomes" id="UP000324897"/>
    </source>
</evidence>
<keyword evidence="3" id="KW-1185">Reference proteome</keyword>